<dbReference type="InterPro" id="IPR019627">
    <property type="entry name" value="YAcAr"/>
</dbReference>
<protein>
    <recommendedName>
        <fullName evidence="1">YspA cpYpsA-related SLOG domain-containing protein</fullName>
    </recommendedName>
</protein>
<dbReference type="Proteomes" id="UP000257597">
    <property type="component" value="Segment"/>
</dbReference>
<keyword evidence="3" id="KW-1185">Reference proteome</keyword>
<accession>A0A345MIQ2</accession>
<dbReference type="EMBL" id="MH590603">
    <property type="protein sequence ID" value="AXH70433.1"/>
    <property type="molecule type" value="Genomic_DNA"/>
</dbReference>
<reference evidence="3" key="1">
    <citation type="submission" date="2018-07" db="EMBL/GenBank/DDBJ databases">
        <authorList>
            <person name="Quirk P.G."/>
            <person name="Krulwich T.A."/>
        </authorList>
    </citation>
    <scope>NUCLEOTIDE SEQUENCE [LARGE SCALE GENOMIC DNA]</scope>
</reference>
<name>A0A345MIQ2_9CAUD</name>
<dbReference type="Pfam" id="PF10686">
    <property type="entry name" value="YAcAr"/>
    <property type="match status" value="1"/>
</dbReference>
<proteinExistence type="predicted"/>
<sequence>MKRILITGGRDWTDVTRIGWALRDLWIDWGEPTDAILVEGECPHGGADIIARDVWLSRGYPVERVPANWKELGKAAGPYRNQLMVDRGADMCLAFPTAKSRGTWDCVRRARDAGIPIRIYHADGTYEEEYP</sequence>
<evidence type="ECO:0000259" key="1">
    <source>
        <dbReference type="Pfam" id="PF10686"/>
    </source>
</evidence>
<evidence type="ECO:0000313" key="2">
    <source>
        <dbReference type="EMBL" id="AXH70433.1"/>
    </source>
</evidence>
<organism evidence="2 3">
    <name type="scientific">Gordonia phage Daredevil</name>
    <dbReference type="NCBI Taxonomy" id="2283286"/>
    <lineage>
        <taxon>Viruses</taxon>
        <taxon>Duplodnaviria</taxon>
        <taxon>Heunggongvirae</taxon>
        <taxon>Uroviricota</taxon>
        <taxon>Caudoviricetes</taxon>
        <taxon>Daredevilvirus</taxon>
        <taxon>Daredevilvirus daredevil</taxon>
    </lineage>
</organism>
<dbReference type="RefSeq" id="YP_009807160.1">
    <property type="nucleotide sequence ID" value="NC_048021.1"/>
</dbReference>
<dbReference type="KEGG" id="vg:54998036"/>
<dbReference type="GeneID" id="54998036"/>
<evidence type="ECO:0000313" key="3">
    <source>
        <dbReference type="Proteomes" id="UP000257597"/>
    </source>
</evidence>
<feature type="domain" description="YspA cpYpsA-related SLOG" evidence="1">
    <location>
        <begin position="3"/>
        <end position="70"/>
    </location>
</feature>
<gene>
    <name evidence="2" type="primary">46</name>
    <name evidence="2" type="ORF">SEA_DAREDEVIL_46</name>
</gene>